<feature type="region of interest" description="Disordered" evidence="1">
    <location>
        <begin position="1"/>
        <end position="22"/>
    </location>
</feature>
<dbReference type="InterPro" id="IPR029025">
    <property type="entry name" value="T3SS_substrate_exporter_C"/>
</dbReference>
<evidence type="ECO:0000313" key="4">
    <source>
        <dbReference type="Proteomes" id="UP001218246"/>
    </source>
</evidence>
<gene>
    <name evidence="3" type="ORF">P6P90_02605</name>
</gene>
<dbReference type="Pfam" id="PF01312">
    <property type="entry name" value="Bac_export_2"/>
    <property type="match status" value="1"/>
</dbReference>
<feature type="transmembrane region" description="Helical" evidence="2">
    <location>
        <begin position="33"/>
        <end position="54"/>
    </location>
</feature>
<dbReference type="PANTHER" id="PTHR30531:SF12">
    <property type="entry name" value="FLAGELLAR BIOSYNTHETIC PROTEIN FLHB"/>
    <property type="match status" value="1"/>
</dbReference>
<keyword evidence="4" id="KW-1185">Reference proteome</keyword>
<dbReference type="InterPro" id="IPR006135">
    <property type="entry name" value="T3SS_substrate_exporter"/>
</dbReference>
<dbReference type="PANTHER" id="PTHR30531">
    <property type="entry name" value="FLAGELLAR BIOSYNTHETIC PROTEIN FLHB"/>
    <property type="match status" value="1"/>
</dbReference>
<keyword evidence="2" id="KW-1133">Transmembrane helix</keyword>
<evidence type="ECO:0000256" key="1">
    <source>
        <dbReference type="SAM" id="MobiDB-lite"/>
    </source>
</evidence>
<dbReference type="Proteomes" id="UP001218246">
    <property type="component" value="Unassembled WGS sequence"/>
</dbReference>
<organism evidence="3 4">
    <name type="scientific">Ectobacillus antri</name>
    <dbReference type="NCBI Taxonomy" id="2486280"/>
    <lineage>
        <taxon>Bacteria</taxon>
        <taxon>Bacillati</taxon>
        <taxon>Bacillota</taxon>
        <taxon>Bacilli</taxon>
        <taxon>Bacillales</taxon>
        <taxon>Bacillaceae</taxon>
        <taxon>Ectobacillus</taxon>
    </lineage>
</organism>
<evidence type="ECO:0000256" key="2">
    <source>
        <dbReference type="SAM" id="Phobius"/>
    </source>
</evidence>
<proteinExistence type="predicted"/>
<dbReference type="PRINTS" id="PR00950">
    <property type="entry name" value="TYPE3IMSPROT"/>
</dbReference>
<sequence>MAKDNKTEKATPQKRKKAREEGNIAKSKDINTLFTLLVLAVIIYFFSDVVAMEIGQSVNELLDSIDANFSAGPFLLLMGSLLLKIMVPVIVLLYVFQFANYVMQVGFLFSTKVIKPKPSRINPKNYFTRLFSRKSLMDTLKSLLYVGLFGYVAYIVLKRNVGDMVGMIGMSWGFSAHHVFDEVKTVFLMLLILTLVLSVTDFIYQRWEHEQDLKMKKEEVKQEHKDAEGSPEVKHRQKSVMYAILQSAATKKMEDATFVINNPTHISVALRYDKAVDSAPMVVAKGEEELALYIRTLAKEKKLPMVENKPLARSLYFTVEEGEAIPEDLYVAVIEVMRYLIQTKQLEV</sequence>
<feature type="transmembrane region" description="Helical" evidence="2">
    <location>
        <begin position="139"/>
        <end position="157"/>
    </location>
</feature>
<evidence type="ECO:0000313" key="3">
    <source>
        <dbReference type="EMBL" id="MDG5752891.1"/>
    </source>
</evidence>
<dbReference type="SUPFAM" id="SSF160544">
    <property type="entry name" value="EscU C-terminal domain-like"/>
    <property type="match status" value="1"/>
</dbReference>
<protein>
    <submittedName>
        <fullName evidence="3">EscU/YscU/HrcU family type III secretion system export apparatus switch protein</fullName>
    </submittedName>
</protein>
<dbReference type="RefSeq" id="WP_124563986.1">
    <property type="nucleotide sequence ID" value="NZ_JARRRY010000001.1"/>
</dbReference>
<dbReference type="Gene3D" id="3.40.1690.10">
    <property type="entry name" value="secretion proteins EscU"/>
    <property type="match status" value="1"/>
</dbReference>
<feature type="transmembrane region" description="Helical" evidence="2">
    <location>
        <begin position="74"/>
        <end position="96"/>
    </location>
</feature>
<keyword evidence="2" id="KW-0472">Membrane</keyword>
<reference evidence="3 4" key="1">
    <citation type="submission" date="2023-04" db="EMBL/GenBank/DDBJ databases">
        <title>Ectobacillus antri isolated from activated sludge.</title>
        <authorList>
            <person name="Yan P."/>
            <person name="Liu X."/>
        </authorList>
    </citation>
    <scope>NUCLEOTIDE SEQUENCE [LARGE SCALE GENOMIC DNA]</scope>
    <source>
        <strain evidence="3 4">C18H</strain>
    </source>
</reference>
<comment type="caution">
    <text evidence="3">The sequence shown here is derived from an EMBL/GenBank/DDBJ whole genome shotgun (WGS) entry which is preliminary data.</text>
</comment>
<feature type="compositionally biased region" description="Basic and acidic residues" evidence="1">
    <location>
        <begin position="1"/>
        <end position="11"/>
    </location>
</feature>
<dbReference type="Gene3D" id="6.10.250.2080">
    <property type="match status" value="1"/>
</dbReference>
<name>A0ABT6H371_9BACI</name>
<feature type="transmembrane region" description="Helical" evidence="2">
    <location>
        <begin position="186"/>
        <end position="204"/>
    </location>
</feature>
<keyword evidence="2" id="KW-0812">Transmembrane</keyword>
<dbReference type="EMBL" id="JARULN010000001">
    <property type="protein sequence ID" value="MDG5752891.1"/>
    <property type="molecule type" value="Genomic_DNA"/>
</dbReference>
<accession>A0ABT6H371</accession>